<organism evidence="1 2">
    <name type="scientific">Pontiella desulfatans</name>
    <dbReference type="NCBI Taxonomy" id="2750659"/>
    <lineage>
        <taxon>Bacteria</taxon>
        <taxon>Pseudomonadati</taxon>
        <taxon>Kiritimatiellota</taxon>
        <taxon>Kiritimatiellia</taxon>
        <taxon>Kiritimatiellales</taxon>
        <taxon>Pontiellaceae</taxon>
        <taxon>Pontiella</taxon>
    </lineage>
</organism>
<proteinExistence type="predicted"/>
<dbReference type="Proteomes" id="UP000366872">
    <property type="component" value="Unassembled WGS sequence"/>
</dbReference>
<sequence length="254" mass="29101">MLEFWLPMALLFAAATIAAIAARRRRDRCLKYFNREPVMILMQSGKWLWGRFIAYPQAMELEFDHPEKNESGHRKSSYVLYAPEIEGIKKIVQPPPLAGTKEYERWQKELRRIANPSLARRFRRGLWNVFNTLRDAISQSLGMLIGSMKKATPMGKVAGADKRAGEIGNTLLETVPNAYEPVLEKYLSKQVIVEMLEDGAVIEFAGLLQEYSSRYLLLRNVAYKPDLDNGAELPDRFDIIFPRSKALVRHCVVI</sequence>
<evidence type="ECO:0000313" key="2">
    <source>
        <dbReference type="Proteomes" id="UP000366872"/>
    </source>
</evidence>
<keyword evidence="2" id="KW-1185">Reference proteome</keyword>
<dbReference type="AlphaFoldDB" id="A0A6C2UB40"/>
<dbReference type="EMBL" id="CAAHFG010000004">
    <property type="protein sequence ID" value="VGO17382.1"/>
    <property type="molecule type" value="Genomic_DNA"/>
</dbReference>
<protein>
    <submittedName>
        <fullName evidence="1">Uncharacterized protein</fullName>
    </submittedName>
</protein>
<accession>A0A6C2UB40</accession>
<reference evidence="1 2" key="1">
    <citation type="submission" date="2019-04" db="EMBL/GenBank/DDBJ databases">
        <authorList>
            <person name="Van Vliet M D."/>
        </authorList>
    </citation>
    <scope>NUCLEOTIDE SEQUENCE [LARGE SCALE GENOMIC DNA]</scope>
    <source>
        <strain evidence="1 2">F1</strain>
    </source>
</reference>
<dbReference type="RefSeq" id="WP_136082862.1">
    <property type="nucleotide sequence ID" value="NZ_CAAHFG010000004.1"/>
</dbReference>
<evidence type="ECO:0000313" key="1">
    <source>
        <dbReference type="EMBL" id="VGO17382.1"/>
    </source>
</evidence>
<name>A0A6C2UB40_PONDE</name>
<gene>
    <name evidence="1" type="ORF">PDESU_05978</name>
</gene>